<organism evidence="2 3">
    <name type="scientific">Frankliniella fusca</name>
    <dbReference type="NCBI Taxonomy" id="407009"/>
    <lineage>
        <taxon>Eukaryota</taxon>
        <taxon>Metazoa</taxon>
        <taxon>Ecdysozoa</taxon>
        <taxon>Arthropoda</taxon>
        <taxon>Hexapoda</taxon>
        <taxon>Insecta</taxon>
        <taxon>Pterygota</taxon>
        <taxon>Neoptera</taxon>
        <taxon>Paraneoptera</taxon>
        <taxon>Thysanoptera</taxon>
        <taxon>Terebrantia</taxon>
        <taxon>Thripoidea</taxon>
        <taxon>Thripidae</taxon>
        <taxon>Frankliniella</taxon>
    </lineage>
</organism>
<keyword evidence="3" id="KW-1185">Reference proteome</keyword>
<dbReference type="AlphaFoldDB" id="A0AAE1LM21"/>
<comment type="caution">
    <text evidence="2">The sequence shown here is derived from an EMBL/GenBank/DDBJ whole genome shotgun (WGS) entry which is preliminary data.</text>
</comment>
<evidence type="ECO:0000256" key="1">
    <source>
        <dbReference type="SAM" id="MobiDB-lite"/>
    </source>
</evidence>
<evidence type="ECO:0000313" key="2">
    <source>
        <dbReference type="EMBL" id="KAK3923569.1"/>
    </source>
</evidence>
<gene>
    <name evidence="2" type="ORF">KUF71_001978</name>
</gene>
<feature type="compositionally biased region" description="Polar residues" evidence="1">
    <location>
        <begin position="37"/>
        <end position="61"/>
    </location>
</feature>
<reference evidence="2" key="1">
    <citation type="submission" date="2021-07" db="EMBL/GenBank/DDBJ databases">
        <authorList>
            <person name="Catto M.A."/>
            <person name="Jacobson A."/>
            <person name="Kennedy G."/>
            <person name="Labadie P."/>
            <person name="Hunt B.G."/>
            <person name="Srinivasan R."/>
        </authorList>
    </citation>
    <scope>NUCLEOTIDE SEQUENCE</scope>
    <source>
        <strain evidence="2">PL_HMW_Pooled</strain>
        <tissue evidence="2">Head</tissue>
    </source>
</reference>
<proteinExistence type="predicted"/>
<reference evidence="2" key="2">
    <citation type="journal article" date="2023" name="BMC Genomics">
        <title>Pest status, molecular evolution, and epigenetic factors derived from the genome assembly of Frankliniella fusca, a thysanopteran phytovirus vector.</title>
        <authorList>
            <person name="Catto M.A."/>
            <person name="Labadie P.E."/>
            <person name="Jacobson A.L."/>
            <person name="Kennedy G.G."/>
            <person name="Srinivasan R."/>
            <person name="Hunt B.G."/>
        </authorList>
    </citation>
    <scope>NUCLEOTIDE SEQUENCE</scope>
    <source>
        <strain evidence="2">PL_HMW_Pooled</strain>
    </source>
</reference>
<accession>A0AAE1LM21</accession>
<dbReference type="Proteomes" id="UP001219518">
    <property type="component" value="Unassembled WGS sequence"/>
</dbReference>
<evidence type="ECO:0000313" key="3">
    <source>
        <dbReference type="Proteomes" id="UP001219518"/>
    </source>
</evidence>
<dbReference type="EMBL" id="JAHWGI010001147">
    <property type="protein sequence ID" value="KAK3923569.1"/>
    <property type="molecule type" value="Genomic_DNA"/>
</dbReference>
<protein>
    <recommendedName>
        <fullName evidence="4">C2H2-type domain-containing protein</fullName>
    </recommendedName>
</protein>
<feature type="region of interest" description="Disordered" evidence="1">
    <location>
        <begin position="33"/>
        <end position="61"/>
    </location>
</feature>
<sequence length="503" mass="57600">MHVRKGQKVKCPCEKVFSNRSSLRSHFRRKHEKDTISVVQSTETDSGSTADANDNNVEMSTLPSDDLCPDFNFIYDMSILREDTSSVKTDDFLKSFALMLLRLQSKSFLSISSLQFVVEAIQGINDHAVDHQKRLFNDLAEKYKIPSNIKHAIENEVLNNYLYDKAVGDKGLLRSHHMRKKYYSQTFDFIPPVEYELVSGEKRFKYHYVPIKKSLHSFLKDKSVQELYNKKGTSQPTVLKDFEDGIAFKKNKFFLENPDGIKIILYVDAFEPCGALKAARGKHKMLGVYMSLGNMPSYCRSARDPIQLVMLVYEDTIKEFSYKEVFDPLFEDMISLRDKGIDIVWNNGTNLNLKGSIVGISADNLEAHTIGGFNQSFSGADYYCRYCYARRAQRINGDVSLCKRRTFSNYDSDAMKADELDKPVKGVWESSIFNDLPDFHIMDSLPPCAAHDIAEGILPVDLFLALKKLVKAEWFTWNYINAKVKFIIGKNDNVTIREIKPKL</sequence>
<name>A0AAE1LM21_9NEOP</name>
<evidence type="ECO:0008006" key="4">
    <source>
        <dbReference type="Google" id="ProtNLM"/>
    </source>
</evidence>